<evidence type="ECO:0000259" key="1">
    <source>
        <dbReference type="PROSITE" id="PS50112"/>
    </source>
</evidence>
<dbReference type="AlphaFoldDB" id="A0A158CMM4"/>
<dbReference type="InterPro" id="IPR052155">
    <property type="entry name" value="Biofilm_reg_signaling"/>
</dbReference>
<dbReference type="SUPFAM" id="SSF55781">
    <property type="entry name" value="GAF domain-like"/>
    <property type="match status" value="1"/>
</dbReference>
<dbReference type="Proteomes" id="UP000054870">
    <property type="component" value="Unassembled WGS sequence"/>
</dbReference>
<dbReference type="PANTHER" id="PTHR44757">
    <property type="entry name" value="DIGUANYLATE CYCLASE DGCP"/>
    <property type="match status" value="1"/>
</dbReference>
<dbReference type="InterPro" id="IPR000700">
    <property type="entry name" value="PAS-assoc_C"/>
</dbReference>
<dbReference type="Gene3D" id="3.30.70.270">
    <property type="match status" value="1"/>
</dbReference>
<evidence type="ECO:0000259" key="2">
    <source>
        <dbReference type="PROSITE" id="PS50113"/>
    </source>
</evidence>
<dbReference type="SUPFAM" id="SSF55073">
    <property type="entry name" value="Nucleotide cyclase"/>
    <property type="match status" value="1"/>
</dbReference>
<dbReference type="SMART" id="SM00267">
    <property type="entry name" value="GGDEF"/>
    <property type="match status" value="1"/>
</dbReference>
<protein>
    <submittedName>
        <fullName evidence="4">Diguanylate cyclase</fullName>
    </submittedName>
</protein>
<sequence length="660" mass="73481">MPVVALGPTAKPEEPRTNLHPVHEWHAAPLPADEARRLHLLRSLDLLDTPQEEVFDRVTRVVAELLDVPIALVSLVDEHRQWFKSRLGLDVCETARDVSFCAYALHSERLLLVEDTHADARFAGNPLVTGAPHVRFYAGVPLRSSGGLVLGTLCAIDTKPGTLSASKQAALCDLAATVEREIVQREAARETREIQEVDRRKLRLSESRFHTIFQQTPTGKAIVDLSGRFIEVNPKLCEITGYSADELVTMNFQQITEEADLPDDMELVAELLDGTRKTYSLEKRYRRRNGATIWVDLSVALIRDERGEPLHFVSVAQDITSRKHSEQMLRDYRQELERRVLGRTSELTSSRAALQTITDNLPVLIAHVDADLRYRFNNQVYRDVFGVDPAALRGKTVRDAIGAATFERCLPYFRRVLAGERVTHEDIVYEAAPSRIWNATYIPEYRRDKVVGFYIMSQDITETKRRENQMRSEVMLDALTGLPNRRALAEQLALHVDAARADDVPFALFFMDLDGFKNVNDQHGHDAGDALLRQVAARLKKTTRAGDLVCRLAGDEFVLLARGIASSSACSRIAQDICRAIGRPFHVGNGEARLGTSVGIAMCAGGFDTSAEALLAEADRAMYEAKRKGRNGFRFASMPADAAPAVDHCLEAAGETALHL</sequence>
<dbReference type="InterPro" id="IPR000160">
    <property type="entry name" value="GGDEF_dom"/>
</dbReference>
<dbReference type="InterPro" id="IPR013656">
    <property type="entry name" value="PAS_4"/>
</dbReference>
<dbReference type="PROSITE" id="PS50887">
    <property type="entry name" value="GGDEF"/>
    <property type="match status" value="1"/>
</dbReference>
<keyword evidence="5" id="KW-1185">Reference proteome</keyword>
<comment type="caution">
    <text evidence="4">The sequence shown here is derived from an EMBL/GenBank/DDBJ whole genome shotgun (WGS) entry which is preliminary data.</text>
</comment>
<dbReference type="InterPro" id="IPR035965">
    <property type="entry name" value="PAS-like_dom_sf"/>
</dbReference>
<dbReference type="SMART" id="SM00065">
    <property type="entry name" value="GAF"/>
    <property type="match status" value="1"/>
</dbReference>
<evidence type="ECO:0000313" key="5">
    <source>
        <dbReference type="Proteomes" id="UP000054870"/>
    </source>
</evidence>
<name>A0A158CMM4_9BURK</name>
<dbReference type="SMART" id="SM00086">
    <property type="entry name" value="PAC"/>
    <property type="match status" value="2"/>
</dbReference>
<feature type="domain" description="PAS" evidence="1">
    <location>
        <begin position="205"/>
        <end position="279"/>
    </location>
</feature>
<dbReference type="InterPro" id="IPR000014">
    <property type="entry name" value="PAS"/>
</dbReference>
<dbReference type="PROSITE" id="PS50113">
    <property type="entry name" value="PAC"/>
    <property type="match status" value="1"/>
</dbReference>
<dbReference type="Pfam" id="PF13426">
    <property type="entry name" value="PAS_9"/>
    <property type="match status" value="1"/>
</dbReference>
<accession>A0A158CMM4</accession>
<dbReference type="NCBIfam" id="TIGR00254">
    <property type="entry name" value="GGDEF"/>
    <property type="match status" value="1"/>
</dbReference>
<evidence type="ECO:0000259" key="3">
    <source>
        <dbReference type="PROSITE" id="PS50887"/>
    </source>
</evidence>
<feature type="domain" description="PAC" evidence="2">
    <location>
        <begin position="279"/>
        <end position="331"/>
    </location>
</feature>
<dbReference type="Pfam" id="PF00990">
    <property type="entry name" value="GGDEF"/>
    <property type="match status" value="1"/>
</dbReference>
<organism evidence="4 5">
    <name type="scientific">Caballeronia catudaia</name>
    <dbReference type="NCBI Taxonomy" id="1777136"/>
    <lineage>
        <taxon>Bacteria</taxon>
        <taxon>Pseudomonadati</taxon>
        <taxon>Pseudomonadota</taxon>
        <taxon>Betaproteobacteria</taxon>
        <taxon>Burkholderiales</taxon>
        <taxon>Burkholderiaceae</taxon>
        <taxon>Caballeronia</taxon>
    </lineage>
</organism>
<dbReference type="NCBIfam" id="TIGR00229">
    <property type="entry name" value="sensory_box"/>
    <property type="match status" value="2"/>
</dbReference>
<gene>
    <name evidence="4" type="ORF">AWB75_05305</name>
</gene>
<dbReference type="SMART" id="SM00091">
    <property type="entry name" value="PAS"/>
    <property type="match status" value="2"/>
</dbReference>
<dbReference type="Pfam" id="PF01590">
    <property type="entry name" value="GAF"/>
    <property type="match status" value="1"/>
</dbReference>
<dbReference type="Pfam" id="PF08448">
    <property type="entry name" value="PAS_4"/>
    <property type="match status" value="1"/>
</dbReference>
<dbReference type="InterPro" id="IPR043128">
    <property type="entry name" value="Rev_trsase/Diguanyl_cyclase"/>
</dbReference>
<dbReference type="SUPFAM" id="SSF55785">
    <property type="entry name" value="PYP-like sensor domain (PAS domain)"/>
    <property type="match status" value="2"/>
</dbReference>
<dbReference type="Gene3D" id="3.30.450.20">
    <property type="entry name" value="PAS domain"/>
    <property type="match status" value="2"/>
</dbReference>
<dbReference type="FunFam" id="3.30.70.270:FF:000001">
    <property type="entry name" value="Diguanylate cyclase domain protein"/>
    <property type="match status" value="1"/>
</dbReference>
<proteinExistence type="predicted"/>
<reference evidence="4" key="1">
    <citation type="submission" date="2016-01" db="EMBL/GenBank/DDBJ databases">
        <authorList>
            <person name="Peeters C."/>
        </authorList>
    </citation>
    <scope>NUCLEOTIDE SEQUENCE [LARGE SCALE GENOMIC DNA]</scope>
    <source>
        <strain evidence="4">LMG 29318</strain>
    </source>
</reference>
<dbReference type="EMBL" id="FCOF02000033">
    <property type="protein sequence ID" value="SAK82777.1"/>
    <property type="molecule type" value="Genomic_DNA"/>
</dbReference>
<dbReference type="InterPro" id="IPR001610">
    <property type="entry name" value="PAC"/>
</dbReference>
<dbReference type="Gene3D" id="3.30.450.40">
    <property type="match status" value="1"/>
</dbReference>
<dbReference type="GO" id="GO:0003824">
    <property type="term" value="F:catalytic activity"/>
    <property type="evidence" value="ECO:0007669"/>
    <property type="project" value="UniProtKB-ARBA"/>
</dbReference>
<dbReference type="CDD" id="cd01949">
    <property type="entry name" value="GGDEF"/>
    <property type="match status" value="1"/>
</dbReference>
<dbReference type="InterPro" id="IPR003018">
    <property type="entry name" value="GAF"/>
</dbReference>
<feature type="domain" description="GGDEF" evidence="3">
    <location>
        <begin position="504"/>
        <end position="638"/>
    </location>
</feature>
<dbReference type="InterPro" id="IPR029016">
    <property type="entry name" value="GAF-like_dom_sf"/>
</dbReference>
<dbReference type="PROSITE" id="PS50112">
    <property type="entry name" value="PAS"/>
    <property type="match status" value="1"/>
</dbReference>
<dbReference type="CDD" id="cd00130">
    <property type="entry name" value="PAS"/>
    <property type="match status" value="1"/>
</dbReference>
<evidence type="ECO:0000313" key="4">
    <source>
        <dbReference type="EMBL" id="SAK82777.1"/>
    </source>
</evidence>
<dbReference type="PANTHER" id="PTHR44757:SF2">
    <property type="entry name" value="BIOFILM ARCHITECTURE MAINTENANCE PROTEIN MBAA"/>
    <property type="match status" value="1"/>
</dbReference>
<dbReference type="InterPro" id="IPR029787">
    <property type="entry name" value="Nucleotide_cyclase"/>
</dbReference>